<evidence type="ECO:0000256" key="1">
    <source>
        <dbReference type="ARBA" id="ARBA00022737"/>
    </source>
</evidence>
<sequence length="374" mass="43808">MDVPKYDGNIHPNEWINDIQKYFKLKKINGTDCLEIAISSVDPTISLPDEIDSFEKLCNTLKEDISFKVFKNTNEKMLQSLKYIPENKGGNTSKFISKFRKLCYNAEINDIEEQKKYLYKSLPINHFDSILIEFYKKMENVDSINKLIKEFEDFVDYESKLIINESIVALKHVNTGNYLSSMENLCYETGVKSQLVFVQGSPEPGPNSLWKIKFINKELATCGNTHITLQHVKSKKFLGLNYGKLHYDTFGDYVYNYYEYLYHKSPSTDYTEVSCNDITNSDYWVKNWEFNYDIVESHQGFLKSNDIINLSIKKMHNNNGKYISNGQYEFLRSHDIQFTIGKNAFQEVVCHSEKLGENDKWCIELIKQYIWTLD</sequence>
<name>A0A015J3W8_RHIIW</name>
<dbReference type="EMBL" id="JEMT01023630">
    <property type="protein sequence ID" value="EXX64147.1"/>
    <property type="molecule type" value="Genomic_DNA"/>
</dbReference>
<dbReference type="AlphaFoldDB" id="A0A015J3W8"/>
<dbReference type="Proteomes" id="UP000022910">
    <property type="component" value="Unassembled WGS sequence"/>
</dbReference>
<evidence type="ECO:0000313" key="3">
    <source>
        <dbReference type="EMBL" id="EXX64147.1"/>
    </source>
</evidence>
<dbReference type="OrthoDB" id="2303322at2759"/>
<evidence type="ECO:0000313" key="4">
    <source>
        <dbReference type="Proteomes" id="UP000022910"/>
    </source>
</evidence>
<dbReference type="HOGENOM" id="CLU_047744_1_0_1"/>
<dbReference type="PROSITE" id="PS50919">
    <property type="entry name" value="MIR"/>
    <property type="match status" value="1"/>
</dbReference>
<evidence type="ECO:0000259" key="2">
    <source>
        <dbReference type="PROSITE" id="PS50919"/>
    </source>
</evidence>
<reference evidence="3 4" key="1">
    <citation type="submission" date="2014-02" db="EMBL/GenBank/DDBJ databases">
        <title>Single nucleus genome sequencing reveals high similarity among nuclei of an endomycorrhizal fungus.</title>
        <authorList>
            <person name="Lin K."/>
            <person name="Geurts R."/>
            <person name="Zhang Z."/>
            <person name="Limpens E."/>
            <person name="Saunders D.G."/>
            <person name="Mu D."/>
            <person name="Pang E."/>
            <person name="Cao H."/>
            <person name="Cha H."/>
            <person name="Lin T."/>
            <person name="Zhou Q."/>
            <person name="Shang Y."/>
            <person name="Li Y."/>
            <person name="Ivanov S."/>
            <person name="Sharma T."/>
            <person name="Velzen R.V."/>
            <person name="Ruijter N.D."/>
            <person name="Aanen D.K."/>
            <person name="Win J."/>
            <person name="Kamoun S."/>
            <person name="Bisseling T."/>
            <person name="Huang S."/>
        </authorList>
    </citation>
    <scope>NUCLEOTIDE SEQUENCE [LARGE SCALE GENOMIC DNA]</scope>
    <source>
        <strain evidence="4">DAOM197198w</strain>
    </source>
</reference>
<dbReference type="Gene3D" id="2.80.10.50">
    <property type="match status" value="1"/>
</dbReference>
<keyword evidence="4" id="KW-1185">Reference proteome</keyword>
<dbReference type="InterPro" id="IPR036300">
    <property type="entry name" value="MIR_dom_sf"/>
</dbReference>
<dbReference type="SUPFAM" id="SSF82109">
    <property type="entry name" value="MIR domain"/>
    <property type="match status" value="1"/>
</dbReference>
<feature type="domain" description="MIR" evidence="2">
    <location>
        <begin position="159"/>
        <end position="215"/>
    </location>
</feature>
<organism evidence="3 4">
    <name type="scientific">Rhizophagus irregularis (strain DAOM 197198w)</name>
    <name type="common">Glomus intraradices</name>
    <dbReference type="NCBI Taxonomy" id="1432141"/>
    <lineage>
        <taxon>Eukaryota</taxon>
        <taxon>Fungi</taxon>
        <taxon>Fungi incertae sedis</taxon>
        <taxon>Mucoromycota</taxon>
        <taxon>Glomeromycotina</taxon>
        <taxon>Glomeromycetes</taxon>
        <taxon>Glomerales</taxon>
        <taxon>Glomeraceae</taxon>
        <taxon>Rhizophagus</taxon>
    </lineage>
</organism>
<proteinExistence type="predicted"/>
<comment type="caution">
    <text evidence="3">The sequence shown here is derived from an EMBL/GenBank/DDBJ whole genome shotgun (WGS) entry which is preliminary data.</text>
</comment>
<gene>
    <name evidence="3" type="ORF">RirG_145530</name>
</gene>
<dbReference type="SMART" id="SM00472">
    <property type="entry name" value="MIR"/>
    <property type="match status" value="1"/>
</dbReference>
<dbReference type="CDD" id="cd23263">
    <property type="entry name" value="beta-trefoil_MIR"/>
    <property type="match status" value="1"/>
</dbReference>
<dbReference type="SMR" id="A0A015J3W8"/>
<protein>
    <recommendedName>
        <fullName evidence="2">MIR domain-containing protein</fullName>
    </recommendedName>
</protein>
<keyword evidence="1" id="KW-0677">Repeat</keyword>
<accession>A0A015J3W8</accession>
<dbReference type="InterPro" id="IPR016093">
    <property type="entry name" value="MIR_motif"/>
</dbReference>